<feature type="compositionally biased region" description="Basic residues" evidence="1">
    <location>
        <begin position="270"/>
        <end position="279"/>
    </location>
</feature>
<name>A0A8S2ZNP9_9BILA</name>
<evidence type="ECO:0000256" key="1">
    <source>
        <dbReference type="SAM" id="MobiDB-lite"/>
    </source>
</evidence>
<feature type="compositionally biased region" description="Basic and acidic residues" evidence="1">
    <location>
        <begin position="253"/>
        <end position="269"/>
    </location>
</feature>
<evidence type="ECO:0000313" key="4">
    <source>
        <dbReference type="Proteomes" id="UP000681720"/>
    </source>
</evidence>
<feature type="non-terminal residue" evidence="2">
    <location>
        <position position="1"/>
    </location>
</feature>
<organism evidence="2 4">
    <name type="scientific">Rotaria magnacalcarata</name>
    <dbReference type="NCBI Taxonomy" id="392030"/>
    <lineage>
        <taxon>Eukaryota</taxon>
        <taxon>Metazoa</taxon>
        <taxon>Spiralia</taxon>
        <taxon>Gnathifera</taxon>
        <taxon>Rotifera</taxon>
        <taxon>Eurotatoria</taxon>
        <taxon>Bdelloidea</taxon>
        <taxon>Philodinida</taxon>
        <taxon>Philodinidae</taxon>
        <taxon>Rotaria</taxon>
    </lineage>
</organism>
<feature type="region of interest" description="Disordered" evidence="1">
    <location>
        <begin position="230"/>
        <end position="279"/>
    </location>
</feature>
<comment type="caution">
    <text evidence="2">The sequence shown here is derived from an EMBL/GenBank/DDBJ whole genome shotgun (WGS) entry which is preliminary data.</text>
</comment>
<proteinExistence type="predicted"/>
<feature type="compositionally biased region" description="Polar residues" evidence="1">
    <location>
        <begin position="166"/>
        <end position="175"/>
    </location>
</feature>
<feature type="compositionally biased region" description="Low complexity" evidence="1">
    <location>
        <begin position="230"/>
        <end position="244"/>
    </location>
</feature>
<reference evidence="2" key="1">
    <citation type="submission" date="2021-02" db="EMBL/GenBank/DDBJ databases">
        <authorList>
            <person name="Nowell W R."/>
        </authorList>
    </citation>
    <scope>NUCLEOTIDE SEQUENCE</scope>
</reference>
<dbReference type="EMBL" id="CAJOBJ010114885">
    <property type="protein sequence ID" value="CAF4648962.1"/>
    <property type="molecule type" value="Genomic_DNA"/>
</dbReference>
<feature type="region of interest" description="Disordered" evidence="1">
    <location>
        <begin position="166"/>
        <end position="186"/>
    </location>
</feature>
<sequence>METQPFSALCWAHGNERVLAACGSHVYTIWITHKSLPSMLTLCQMKIKEHMLNSSLQNIDKLCLPNNLKENLQSFYRSTIKGFLPNQKTLRSFVCNPLKSHLRLQCTMKRIDNETESSSTIPTTNLSGATYVLYLEYLGGLIPLLTAKRTSKICPDFIIFDPQMKTNQSTSSSKAPSRKRHFSSFKSRSDTFHNMSSILKQTKLSNNNRSSLITNRSSIYVADNAVNNNNGDDLVTNRSSSGCSSDDDSEVEQELKRDDGSRNDSQEKSSKKKTTMAKVVKHKHNNRLCTIAANIWGTRFKFYGHSNCLPE</sequence>
<dbReference type="EMBL" id="CAJOBH010114489">
    <property type="protein sequence ID" value="CAF4678681.1"/>
    <property type="molecule type" value="Genomic_DNA"/>
</dbReference>
<evidence type="ECO:0008006" key="5">
    <source>
        <dbReference type="Google" id="ProtNLM"/>
    </source>
</evidence>
<evidence type="ECO:0000313" key="2">
    <source>
        <dbReference type="EMBL" id="CAF4648962.1"/>
    </source>
</evidence>
<accession>A0A8S2ZNP9</accession>
<dbReference type="Proteomes" id="UP000681967">
    <property type="component" value="Unassembled WGS sequence"/>
</dbReference>
<evidence type="ECO:0000313" key="3">
    <source>
        <dbReference type="EMBL" id="CAF4678681.1"/>
    </source>
</evidence>
<dbReference type="AlphaFoldDB" id="A0A8S2ZNP9"/>
<gene>
    <name evidence="3" type="ORF">BYL167_LOCUS43257</name>
    <name evidence="2" type="ORF">GIL414_LOCUS40971</name>
</gene>
<dbReference type="Proteomes" id="UP000681720">
    <property type="component" value="Unassembled WGS sequence"/>
</dbReference>
<protein>
    <recommendedName>
        <fullName evidence="5">SOCS box domain-containing protein</fullName>
    </recommendedName>
</protein>